<reference evidence="1 2" key="1">
    <citation type="submission" date="2023-07" db="EMBL/GenBank/DDBJ databases">
        <title>Sequencing the genomes of 1000 actinobacteria strains.</title>
        <authorList>
            <person name="Klenk H.-P."/>
        </authorList>
    </citation>
    <scope>NUCLEOTIDE SEQUENCE [LARGE SCALE GENOMIC DNA]</scope>
    <source>
        <strain evidence="1 2">DSM 44388</strain>
    </source>
</reference>
<proteinExistence type="predicted"/>
<evidence type="ECO:0000313" key="1">
    <source>
        <dbReference type="EMBL" id="MDP9826611.1"/>
    </source>
</evidence>
<evidence type="ECO:0000313" key="2">
    <source>
        <dbReference type="Proteomes" id="UP001235712"/>
    </source>
</evidence>
<dbReference type="EMBL" id="JAUSQZ010000001">
    <property type="protein sequence ID" value="MDP9826611.1"/>
    <property type="molecule type" value="Genomic_DNA"/>
</dbReference>
<dbReference type="RefSeq" id="WP_307241584.1">
    <property type="nucleotide sequence ID" value="NZ_JAUSQZ010000001.1"/>
</dbReference>
<sequence>MEGSGWRLRRGDAGRATPDVETVRGWWLDLLGGRRSRAEVGALAVRWGRDERLACPFVRRALRNLRQAARFRADTGAPVRPLTELAAAYETWCADVRLAREDPQAWRMLARDRTLAVLETRRRQSHVLAR</sequence>
<gene>
    <name evidence="1" type="ORF">J2S57_002360</name>
</gene>
<name>A0ABT9P1Q8_9ACTN</name>
<comment type="caution">
    <text evidence="1">The sequence shown here is derived from an EMBL/GenBank/DDBJ whole genome shotgun (WGS) entry which is preliminary data.</text>
</comment>
<organism evidence="1 2">
    <name type="scientific">Kineosporia succinea</name>
    <dbReference type="NCBI Taxonomy" id="84632"/>
    <lineage>
        <taxon>Bacteria</taxon>
        <taxon>Bacillati</taxon>
        <taxon>Actinomycetota</taxon>
        <taxon>Actinomycetes</taxon>
        <taxon>Kineosporiales</taxon>
        <taxon>Kineosporiaceae</taxon>
        <taxon>Kineosporia</taxon>
    </lineage>
</organism>
<dbReference type="Proteomes" id="UP001235712">
    <property type="component" value="Unassembled WGS sequence"/>
</dbReference>
<accession>A0ABT9P1Q8</accession>
<protein>
    <submittedName>
        <fullName evidence="1">Uncharacterized protein</fullName>
    </submittedName>
</protein>
<keyword evidence="2" id="KW-1185">Reference proteome</keyword>